<feature type="transmembrane region" description="Helical" evidence="1">
    <location>
        <begin position="133"/>
        <end position="153"/>
    </location>
</feature>
<keyword evidence="1" id="KW-0812">Transmembrane</keyword>
<keyword evidence="1" id="KW-0472">Membrane</keyword>
<name>A0A645IZF8_9ZZZZ</name>
<feature type="transmembrane region" description="Helical" evidence="1">
    <location>
        <begin position="29"/>
        <end position="47"/>
    </location>
</feature>
<dbReference type="Gene3D" id="1.20.1250.20">
    <property type="entry name" value="MFS general substrate transporter like domains"/>
    <property type="match status" value="1"/>
</dbReference>
<keyword evidence="1" id="KW-1133">Transmembrane helix</keyword>
<dbReference type="EMBL" id="VSSQ01127624">
    <property type="protein sequence ID" value="MPN56825.1"/>
    <property type="molecule type" value="Genomic_DNA"/>
</dbReference>
<accession>A0A645IZF8</accession>
<dbReference type="InterPro" id="IPR036259">
    <property type="entry name" value="MFS_trans_sf"/>
</dbReference>
<evidence type="ECO:0000256" key="1">
    <source>
        <dbReference type="SAM" id="Phobius"/>
    </source>
</evidence>
<evidence type="ECO:0008006" key="3">
    <source>
        <dbReference type="Google" id="ProtNLM"/>
    </source>
</evidence>
<protein>
    <recommendedName>
        <fullName evidence="3">Major facilitator superfamily (MFS) profile domain-containing protein</fullName>
    </recommendedName>
</protein>
<dbReference type="SUPFAM" id="SSF103473">
    <property type="entry name" value="MFS general substrate transporter"/>
    <property type="match status" value="1"/>
</dbReference>
<organism evidence="2">
    <name type="scientific">bioreactor metagenome</name>
    <dbReference type="NCBI Taxonomy" id="1076179"/>
    <lineage>
        <taxon>unclassified sequences</taxon>
        <taxon>metagenomes</taxon>
        <taxon>ecological metagenomes</taxon>
    </lineage>
</organism>
<sequence>MRAMLIFAFFPLLALFAQSGGKISYWIPVLIIGIAGAAHQAWSANIFSTVGDMFPKKAIATITGIGGMAGGIGSFLINKSSGKLFDFAHKNWTTVDGVPLLQKFPQFNTERIPDDFFTKLKESGAVISDGINTGYMIIFSVCAVAYLIAWFVMKALVPKYKVITD</sequence>
<reference evidence="2" key="1">
    <citation type="submission" date="2019-08" db="EMBL/GenBank/DDBJ databases">
        <authorList>
            <person name="Kucharzyk K."/>
            <person name="Murdoch R.W."/>
            <person name="Higgins S."/>
            <person name="Loffler F."/>
        </authorList>
    </citation>
    <scope>NUCLEOTIDE SEQUENCE</scope>
</reference>
<gene>
    <name evidence="2" type="ORF">SDC9_204518</name>
</gene>
<feature type="transmembrane region" description="Helical" evidence="1">
    <location>
        <begin position="59"/>
        <end position="77"/>
    </location>
</feature>
<comment type="caution">
    <text evidence="2">The sequence shown here is derived from an EMBL/GenBank/DDBJ whole genome shotgun (WGS) entry which is preliminary data.</text>
</comment>
<evidence type="ECO:0000313" key="2">
    <source>
        <dbReference type="EMBL" id="MPN56825.1"/>
    </source>
</evidence>
<proteinExistence type="predicted"/>
<dbReference type="AlphaFoldDB" id="A0A645IZF8"/>